<dbReference type="EMBL" id="CM055749">
    <property type="protein sequence ID" value="KAJ7994878.1"/>
    <property type="molecule type" value="Genomic_DNA"/>
</dbReference>
<accession>A0ACC2FU76</accession>
<gene>
    <name evidence="1" type="ORF">DPEC_G00254030</name>
</gene>
<sequence length="133" mass="14499">MQRIRGLRLALLPPASAGPFVSPVCSNFNGCAALLFYQSQKRRADTGIESARRANPTLISGQRYSLQETFHWRAVSEQALRFPCRGSMACWEARRADWGGVCPGAAAATRLDLLMPELHSVLLQSSGPGVQIV</sequence>
<comment type="caution">
    <text evidence="1">The sequence shown here is derived from an EMBL/GenBank/DDBJ whole genome shotgun (WGS) entry which is preliminary data.</text>
</comment>
<organism evidence="1 2">
    <name type="scientific">Dallia pectoralis</name>
    <name type="common">Alaska blackfish</name>
    <dbReference type="NCBI Taxonomy" id="75939"/>
    <lineage>
        <taxon>Eukaryota</taxon>
        <taxon>Metazoa</taxon>
        <taxon>Chordata</taxon>
        <taxon>Craniata</taxon>
        <taxon>Vertebrata</taxon>
        <taxon>Euteleostomi</taxon>
        <taxon>Actinopterygii</taxon>
        <taxon>Neopterygii</taxon>
        <taxon>Teleostei</taxon>
        <taxon>Protacanthopterygii</taxon>
        <taxon>Esociformes</taxon>
        <taxon>Umbridae</taxon>
        <taxon>Dallia</taxon>
    </lineage>
</organism>
<protein>
    <submittedName>
        <fullName evidence="1">Uncharacterized protein</fullName>
    </submittedName>
</protein>
<proteinExistence type="predicted"/>
<name>A0ACC2FU76_DALPE</name>
<evidence type="ECO:0000313" key="1">
    <source>
        <dbReference type="EMBL" id="KAJ7994878.1"/>
    </source>
</evidence>
<evidence type="ECO:0000313" key="2">
    <source>
        <dbReference type="Proteomes" id="UP001157502"/>
    </source>
</evidence>
<keyword evidence="2" id="KW-1185">Reference proteome</keyword>
<dbReference type="Proteomes" id="UP001157502">
    <property type="component" value="Chromosome 22"/>
</dbReference>
<reference evidence="1" key="1">
    <citation type="submission" date="2021-05" db="EMBL/GenBank/DDBJ databases">
        <authorList>
            <person name="Pan Q."/>
            <person name="Jouanno E."/>
            <person name="Zahm M."/>
            <person name="Klopp C."/>
            <person name="Cabau C."/>
            <person name="Louis A."/>
            <person name="Berthelot C."/>
            <person name="Parey E."/>
            <person name="Roest Crollius H."/>
            <person name="Montfort J."/>
            <person name="Robinson-Rechavi M."/>
            <person name="Bouchez O."/>
            <person name="Lampietro C."/>
            <person name="Lopez Roques C."/>
            <person name="Donnadieu C."/>
            <person name="Postlethwait J."/>
            <person name="Bobe J."/>
            <person name="Dillon D."/>
            <person name="Chandos A."/>
            <person name="von Hippel F."/>
            <person name="Guiguen Y."/>
        </authorList>
    </citation>
    <scope>NUCLEOTIDE SEQUENCE</scope>
    <source>
        <strain evidence="1">YG-Jan2019</strain>
    </source>
</reference>